<comment type="caution">
    <text evidence="2">The sequence shown here is derived from an EMBL/GenBank/DDBJ whole genome shotgun (WGS) entry which is preliminary data.</text>
</comment>
<gene>
    <name evidence="2" type="ORF">HRJ53_05265</name>
</gene>
<dbReference type="EMBL" id="JACDQQ010000509">
    <property type="protein sequence ID" value="MBA0084385.1"/>
    <property type="molecule type" value="Genomic_DNA"/>
</dbReference>
<protein>
    <submittedName>
        <fullName evidence="2">DUF4287 domain-containing protein</fullName>
    </submittedName>
</protein>
<sequence length="208" mass="23656">MATAKSRPLYDVHPGVAMVEKWVGELKSKTGRTLEEWIAMVKKEGPKDEKSRREWLKAKHKLGTNSAWWIAERAEGKGEDDSPEAYLKSAARYVDEQYAGQKEKLRPIFLELLKLGRALGDDVKVCPCKTIVPLYRQHVFAQIKPTTNSRVDFGFALTHYQGKLPKRLIDTGGAAKKDRITHRMELTSTAQIDEEVNNWLKTAYDLDA</sequence>
<name>A0A7V8NNN3_9BACT</name>
<dbReference type="Pfam" id="PF18899">
    <property type="entry name" value="DUF5655"/>
    <property type="match status" value="1"/>
</dbReference>
<dbReference type="Proteomes" id="UP000567293">
    <property type="component" value="Unassembled WGS sequence"/>
</dbReference>
<reference evidence="2" key="1">
    <citation type="submission" date="2020-06" db="EMBL/GenBank/DDBJ databases">
        <title>Legume-microbial interactions unlock mineral nutrients during tropical forest succession.</title>
        <authorList>
            <person name="Epihov D.Z."/>
        </authorList>
    </citation>
    <scope>NUCLEOTIDE SEQUENCE [LARGE SCALE GENOMIC DNA]</scope>
    <source>
        <strain evidence="2">Pan2503</strain>
    </source>
</reference>
<feature type="domain" description="DUF5655" evidence="1">
    <location>
        <begin position="94"/>
        <end position="206"/>
    </location>
</feature>
<dbReference type="AlphaFoldDB" id="A0A7V8NNN3"/>
<evidence type="ECO:0000313" key="3">
    <source>
        <dbReference type="Proteomes" id="UP000567293"/>
    </source>
</evidence>
<proteinExistence type="predicted"/>
<dbReference type="InterPro" id="IPR043714">
    <property type="entry name" value="DUF5655"/>
</dbReference>
<dbReference type="InterPro" id="IPR025629">
    <property type="entry name" value="DUF4287"/>
</dbReference>
<accession>A0A7V8NNN3</accession>
<organism evidence="2 3">
    <name type="scientific">Candidatus Acidiferrum panamense</name>
    <dbReference type="NCBI Taxonomy" id="2741543"/>
    <lineage>
        <taxon>Bacteria</taxon>
        <taxon>Pseudomonadati</taxon>
        <taxon>Acidobacteriota</taxon>
        <taxon>Terriglobia</taxon>
        <taxon>Candidatus Acidiferrales</taxon>
        <taxon>Candidatus Acidiferrum</taxon>
    </lineage>
</organism>
<evidence type="ECO:0000313" key="2">
    <source>
        <dbReference type="EMBL" id="MBA0084385.1"/>
    </source>
</evidence>
<evidence type="ECO:0000259" key="1">
    <source>
        <dbReference type="Pfam" id="PF18899"/>
    </source>
</evidence>
<keyword evidence="3" id="KW-1185">Reference proteome</keyword>
<dbReference type="Pfam" id="PF14117">
    <property type="entry name" value="DUF4287"/>
    <property type="match status" value="1"/>
</dbReference>